<keyword evidence="12" id="KW-1185">Reference proteome</keyword>
<dbReference type="GeneID" id="106175364"/>
<comment type="subcellular location">
    <subcellularLocation>
        <location evidence="1">Nucleus</location>
    </subcellularLocation>
</comment>
<sequence length="265" mass="30336">MTDRNSLKRTEEKIPHLAGRQMSNSLRARLQKCSRYHMPAATTESPVVGPDLASCSQSAHKSTSCVKPHKVLTFSSPLPNPKPMESHIEVNKRTPKRSLQDICDDKFPFRRKNKELKTCQKDENVLVEKHARSVNTIPTEEAPSKDKFTDSVSRATQVDKETDASAVKDTHSISDLDHINLCLQQQIEFKEEQLRRLKMAKLYRSKNDLDKLQGLITKWKHVCQGAIQELRDLAPEPKPTLTEIVDHFQIDHKLLDYDAEDETFL</sequence>
<dbReference type="AlphaFoldDB" id="A0A1S3JQX9"/>
<feature type="region of interest" description="Disordered" evidence="11">
    <location>
        <begin position="1"/>
        <end position="23"/>
    </location>
</feature>
<evidence type="ECO:0000313" key="13">
    <source>
        <dbReference type="RefSeq" id="XP_013412762.1"/>
    </source>
</evidence>
<evidence type="ECO:0000256" key="1">
    <source>
        <dbReference type="ARBA" id="ARBA00004123"/>
    </source>
</evidence>
<reference evidence="13 14" key="1">
    <citation type="submission" date="2025-04" db="UniProtKB">
        <authorList>
            <consortium name="RefSeq"/>
        </authorList>
    </citation>
    <scope>IDENTIFICATION</scope>
    <source>
        <tissue evidence="13 14">Gonads</tissue>
    </source>
</reference>
<name>A0A1S3JQX9_LINAN</name>
<protein>
    <recommendedName>
        <fullName evidence="3">Swi5-dependent recombination DNA repair protein 1 homolog</fullName>
    </recommendedName>
    <alternativeName>
        <fullName evidence="10">Meiosis protein 5 homolog</fullName>
    </alternativeName>
</protein>
<accession>A0A1S3JQX9</accession>
<evidence type="ECO:0000256" key="9">
    <source>
        <dbReference type="ARBA" id="ARBA00023242"/>
    </source>
</evidence>
<evidence type="ECO:0000313" key="12">
    <source>
        <dbReference type="Proteomes" id="UP000085678"/>
    </source>
</evidence>
<evidence type="ECO:0000313" key="14">
    <source>
        <dbReference type="RefSeq" id="XP_013412770.1"/>
    </source>
</evidence>
<dbReference type="GO" id="GO:0003713">
    <property type="term" value="F:transcription coactivator activity"/>
    <property type="evidence" value="ECO:0007669"/>
    <property type="project" value="InterPro"/>
</dbReference>
<evidence type="ECO:0000256" key="7">
    <source>
        <dbReference type="ARBA" id="ARBA00023163"/>
    </source>
</evidence>
<proteinExistence type="inferred from homology"/>
<dbReference type="OrthoDB" id="10051617at2759"/>
<keyword evidence="4" id="KW-0227">DNA damage</keyword>
<evidence type="ECO:0000256" key="10">
    <source>
        <dbReference type="ARBA" id="ARBA00033234"/>
    </source>
</evidence>
<dbReference type="GO" id="GO:0032798">
    <property type="term" value="C:Swi5-Sfr1 complex"/>
    <property type="evidence" value="ECO:0007669"/>
    <property type="project" value="InterPro"/>
</dbReference>
<keyword evidence="5" id="KW-0805">Transcription regulation</keyword>
<feature type="compositionally biased region" description="Basic and acidic residues" evidence="11">
    <location>
        <begin position="1"/>
        <end position="15"/>
    </location>
</feature>
<keyword evidence="8" id="KW-0234">DNA repair</keyword>
<keyword evidence="9" id="KW-0539">Nucleus</keyword>
<dbReference type="InterPro" id="IPR042429">
    <property type="entry name" value="SFR1"/>
</dbReference>
<evidence type="ECO:0000256" key="2">
    <source>
        <dbReference type="ARBA" id="ARBA00008729"/>
    </source>
</evidence>
<dbReference type="GO" id="GO:0000724">
    <property type="term" value="P:double-strand break repair via homologous recombination"/>
    <property type="evidence" value="ECO:0007669"/>
    <property type="project" value="InterPro"/>
</dbReference>
<dbReference type="RefSeq" id="XP_013412762.1">
    <property type="nucleotide sequence ID" value="XM_013557308.1"/>
</dbReference>
<evidence type="ECO:0000256" key="6">
    <source>
        <dbReference type="ARBA" id="ARBA00023054"/>
    </source>
</evidence>
<evidence type="ECO:0000256" key="3">
    <source>
        <dbReference type="ARBA" id="ARBA00014688"/>
    </source>
</evidence>
<dbReference type="Proteomes" id="UP000085678">
    <property type="component" value="Unplaced"/>
</dbReference>
<evidence type="ECO:0000256" key="8">
    <source>
        <dbReference type="ARBA" id="ARBA00023204"/>
    </source>
</evidence>
<dbReference type="KEGG" id="lak:106175364"/>
<dbReference type="PANTHER" id="PTHR28643">
    <property type="entry name" value="SWI5-DEPENDENT RECOMBINATION DNA REPAIR PROTEIN 1 HOMOLOG"/>
    <property type="match status" value="1"/>
</dbReference>
<keyword evidence="6" id="KW-0175">Coiled coil</keyword>
<feature type="region of interest" description="Disordered" evidence="11">
    <location>
        <begin position="138"/>
        <end position="163"/>
    </location>
</feature>
<dbReference type="RefSeq" id="XP_013412770.1">
    <property type="nucleotide sequence ID" value="XM_013557316.1"/>
</dbReference>
<dbReference type="InterPro" id="IPR018468">
    <property type="entry name" value="SFR1/Mei5"/>
</dbReference>
<comment type="similarity">
    <text evidence="2">Belongs to the SFR1/MEI5 family.</text>
</comment>
<evidence type="ECO:0000256" key="11">
    <source>
        <dbReference type="SAM" id="MobiDB-lite"/>
    </source>
</evidence>
<organism evidence="12 14">
    <name type="scientific">Lingula anatina</name>
    <name type="common">Brachiopod</name>
    <name type="synonym">Lingula unguis</name>
    <dbReference type="NCBI Taxonomy" id="7574"/>
    <lineage>
        <taxon>Eukaryota</taxon>
        <taxon>Metazoa</taxon>
        <taxon>Spiralia</taxon>
        <taxon>Lophotrochozoa</taxon>
        <taxon>Brachiopoda</taxon>
        <taxon>Linguliformea</taxon>
        <taxon>Lingulata</taxon>
        <taxon>Lingulida</taxon>
        <taxon>Linguloidea</taxon>
        <taxon>Lingulidae</taxon>
        <taxon>Lingula</taxon>
    </lineage>
</organism>
<dbReference type="Gene3D" id="6.10.140.1020">
    <property type="match status" value="1"/>
</dbReference>
<dbReference type="PANTHER" id="PTHR28643:SF1">
    <property type="entry name" value="SWI5-DEPENDENT RECOMBINATION DNA REPAIR PROTEIN 1 HOMOLOG"/>
    <property type="match status" value="1"/>
</dbReference>
<keyword evidence="7" id="KW-0804">Transcription</keyword>
<evidence type="ECO:0000256" key="5">
    <source>
        <dbReference type="ARBA" id="ARBA00023015"/>
    </source>
</evidence>
<gene>
    <name evidence="13 14" type="primary">LOC106175364</name>
</gene>
<dbReference type="Pfam" id="PF10376">
    <property type="entry name" value="Mei5"/>
    <property type="match status" value="1"/>
</dbReference>
<evidence type="ECO:0000256" key="4">
    <source>
        <dbReference type="ARBA" id="ARBA00022763"/>
    </source>
</evidence>